<dbReference type="InterPro" id="IPR023885">
    <property type="entry name" value="4Fe4S-binding_SPASM_dom"/>
</dbReference>
<dbReference type="PANTHER" id="PTHR11228:SF7">
    <property type="entry name" value="PQQA PEPTIDE CYCLASE"/>
    <property type="match status" value="1"/>
</dbReference>
<dbReference type="RefSeq" id="WP_407068340.1">
    <property type="nucleotide sequence ID" value="NZ_JBJJXE010000001.1"/>
</dbReference>
<dbReference type="Gene3D" id="3.20.20.70">
    <property type="entry name" value="Aldolase class I"/>
    <property type="match status" value="1"/>
</dbReference>
<feature type="domain" description="Radical SAM core" evidence="6">
    <location>
        <begin position="67"/>
        <end position="275"/>
    </location>
</feature>
<protein>
    <submittedName>
        <fullName evidence="7">Radical SAM protein</fullName>
    </submittedName>
</protein>
<keyword evidence="4" id="KW-0408">Iron</keyword>
<keyword evidence="8" id="KW-1185">Reference proteome</keyword>
<dbReference type="InterPro" id="IPR013785">
    <property type="entry name" value="Aldolase_TIM"/>
</dbReference>
<dbReference type="InterPro" id="IPR058240">
    <property type="entry name" value="rSAM_sf"/>
</dbReference>
<evidence type="ECO:0000256" key="5">
    <source>
        <dbReference type="ARBA" id="ARBA00023014"/>
    </source>
</evidence>
<dbReference type="EMBL" id="JBJJXE010000001">
    <property type="protein sequence ID" value="MFL1731436.1"/>
    <property type="molecule type" value="Genomic_DNA"/>
</dbReference>
<name>A0ABW8U934_9GAMM</name>
<comment type="cofactor">
    <cofactor evidence="1">
        <name>[4Fe-4S] cluster</name>
        <dbReference type="ChEBI" id="CHEBI:49883"/>
    </cofactor>
</comment>
<dbReference type="PANTHER" id="PTHR11228">
    <property type="entry name" value="RADICAL SAM DOMAIN PROTEIN"/>
    <property type="match status" value="1"/>
</dbReference>
<dbReference type="Pfam" id="PF13186">
    <property type="entry name" value="SPASM"/>
    <property type="match status" value="1"/>
</dbReference>
<accession>A0ABW8U934</accession>
<dbReference type="InterPro" id="IPR007197">
    <property type="entry name" value="rSAM"/>
</dbReference>
<comment type="caution">
    <text evidence="7">The sequence shown here is derived from an EMBL/GenBank/DDBJ whole genome shotgun (WGS) entry which is preliminary data.</text>
</comment>
<gene>
    <name evidence="7" type="ORF">ACJHVH_00245</name>
</gene>
<organism evidence="7 8">
    <name type="scientific">Moraxella oculi</name>
    <dbReference type="NCBI Taxonomy" id="2940516"/>
    <lineage>
        <taxon>Bacteria</taxon>
        <taxon>Pseudomonadati</taxon>
        <taxon>Pseudomonadota</taxon>
        <taxon>Gammaproteobacteria</taxon>
        <taxon>Moraxellales</taxon>
        <taxon>Moraxellaceae</taxon>
        <taxon>Moraxella</taxon>
    </lineage>
</organism>
<dbReference type="SUPFAM" id="SSF102114">
    <property type="entry name" value="Radical SAM enzymes"/>
    <property type="match status" value="1"/>
</dbReference>
<proteinExistence type="predicted"/>
<evidence type="ECO:0000259" key="6">
    <source>
        <dbReference type="PROSITE" id="PS51918"/>
    </source>
</evidence>
<evidence type="ECO:0000313" key="8">
    <source>
        <dbReference type="Proteomes" id="UP001624684"/>
    </source>
</evidence>
<dbReference type="InterPro" id="IPR050377">
    <property type="entry name" value="Radical_SAM_PqqE_MftC-like"/>
</dbReference>
<reference evidence="7 8" key="1">
    <citation type="submission" date="2024-11" db="EMBL/GenBank/DDBJ databases">
        <title>First Report of Moraxella oculi in Brazil in an Infectious Bovine Keratoconjunctivitis Outbreak.</title>
        <authorList>
            <person name="Carvalho C.V."/>
            <person name="Domingues R."/>
            <person name="Coutinho C."/>
            <person name="Honorio N.T.B.S."/>
            <person name="Faza D.R.L.R."/>
            <person name="Carvalho W.A."/>
            <person name="Machado A.B.F."/>
            <person name="Martins M.F."/>
            <person name="Gaspar E.B."/>
        </authorList>
    </citation>
    <scope>NUCLEOTIDE SEQUENCE [LARGE SCALE GENOMIC DNA]</scope>
    <source>
        <strain evidence="7 8">2117LE</strain>
    </source>
</reference>
<dbReference type="SFLD" id="SFLDS00029">
    <property type="entry name" value="Radical_SAM"/>
    <property type="match status" value="1"/>
</dbReference>
<dbReference type="PROSITE" id="PS51918">
    <property type="entry name" value="RADICAL_SAM"/>
    <property type="match status" value="1"/>
</dbReference>
<evidence type="ECO:0000256" key="4">
    <source>
        <dbReference type="ARBA" id="ARBA00023004"/>
    </source>
</evidence>
<evidence type="ECO:0000256" key="1">
    <source>
        <dbReference type="ARBA" id="ARBA00001966"/>
    </source>
</evidence>
<dbReference type="SFLD" id="SFLDG01067">
    <property type="entry name" value="SPASM/twitch_domain_containing"/>
    <property type="match status" value="1"/>
</dbReference>
<sequence length="388" mass="44067">MVLNDLESIAFHAFAKEQNIEISEQFLLSNGVSPEQTKVTINSLLEKLKSAQIYPLTKTQLSYSCNEVYPTDIHLCLTRGCNLRCTHCYISADKEQPNELTLEQWKIGFRALFEYIKNPKITISGGEPTQKSYLGDLVKFLADTNCTITIFTNGKRNIDLLIPYVSEVQVSLDGISQETNDKIRGLGSFVKISKFIKNFPDKTKLTVAITLMAHNFDDVRKNLHNFMHVHNLTNSNIRLNAQLEDFGRAENLPNEYKNFYYDRTIEIAEFIKSINPNDSNNNCINKLNCGIGLSIGIDSNGDIYPCDEFVNKMGNILHLNLSSALQKSVEINKETQINNMPYCQKCDLKYICLGGCKAKNLQKTGSYFIPDCSERKKWAKYVSLAYQI</sequence>
<evidence type="ECO:0000256" key="2">
    <source>
        <dbReference type="ARBA" id="ARBA00022691"/>
    </source>
</evidence>
<keyword evidence="3" id="KW-0479">Metal-binding</keyword>
<dbReference type="Proteomes" id="UP001624684">
    <property type="component" value="Unassembled WGS sequence"/>
</dbReference>
<keyword evidence="5" id="KW-0411">Iron-sulfur</keyword>
<dbReference type="NCBIfam" id="TIGR04085">
    <property type="entry name" value="rSAM_more_4Fe4S"/>
    <property type="match status" value="1"/>
</dbReference>
<keyword evidence="2" id="KW-0949">S-adenosyl-L-methionine</keyword>
<evidence type="ECO:0000313" key="7">
    <source>
        <dbReference type="EMBL" id="MFL1731436.1"/>
    </source>
</evidence>
<evidence type="ECO:0000256" key="3">
    <source>
        <dbReference type="ARBA" id="ARBA00022723"/>
    </source>
</evidence>
<dbReference type="CDD" id="cd01335">
    <property type="entry name" value="Radical_SAM"/>
    <property type="match status" value="1"/>
</dbReference>
<dbReference type="Pfam" id="PF04055">
    <property type="entry name" value="Radical_SAM"/>
    <property type="match status" value="1"/>
</dbReference>